<dbReference type="GO" id="GO:0046872">
    <property type="term" value="F:metal ion binding"/>
    <property type="evidence" value="ECO:0007669"/>
    <property type="project" value="UniProtKB-KW"/>
</dbReference>
<protein>
    <recommendedName>
        <fullName evidence="10">Ion-translocating oxidoreductase complex subunit B</fullName>
        <ecNumber evidence="10">7.-.-.-</ecNumber>
    </recommendedName>
    <alternativeName>
        <fullName evidence="10">Rnf electron transport complex subunit B</fullName>
    </alternativeName>
</protein>
<feature type="binding site" evidence="10">
    <location>
        <position position="150"/>
    </location>
    <ligand>
        <name>[4Fe-4S] cluster</name>
        <dbReference type="ChEBI" id="CHEBI:49883"/>
        <label>2</label>
    </ligand>
</feature>
<evidence type="ECO:0000256" key="1">
    <source>
        <dbReference type="ARBA" id="ARBA00022448"/>
    </source>
</evidence>
<comment type="cofactor">
    <cofactor evidence="10">
        <name>[4Fe-4S] cluster</name>
        <dbReference type="ChEBI" id="CHEBI:49883"/>
    </cofactor>
    <text evidence="10">Binds 3 [4Fe-4S] clusters.</text>
</comment>
<dbReference type="SUPFAM" id="SSF54862">
    <property type="entry name" value="4Fe-4S ferredoxins"/>
    <property type="match status" value="2"/>
</dbReference>
<feature type="binding site" evidence="10">
    <location>
        <position position="54"/>
    </location>
    <ligand>
        <name>[4Fe-4S] cluster</name>
        <dbReference type="ChEBI" id="CHEBI:49883"/>
        <label>1</label>
    </ligand>
</feature>
<feature type="domain" description="4Fe-4S ferredoxin-type" evidence="12">
    <location>
        <begin position="135"/>
        <end position="163"/>
    </location>
</feature>
<evidence type="ECO:0000256" key="4">
    <source>
        <dbReference type="ARBA" id="ARBA00022737"/>
    </source>
</evidence>
<sequence>MNITAIILAAVVVGGTGLIIAILLGIASEKFKVPVNEKEVAVRAELPGNNCGGCGYAGCDGLAAAIAAGDAPVNACPVGGAPVADKISAIMGVEAGEFVKMTAFVKCAGTCEKAGDKFKYSGIESCVDAANVPGGGPKGCEYGCIGYGSCANVCPEDAISIINGVAYVDQESCVACGKCADICPKGLIELVPYDKKCRVQCSSKDFGKAVMSVCSAGCIGCRACEKACKLGAITVENNIAHIDYDKCVGCGLCAAKCPKGIITGKREQPKKKEA</sequence>
<keyword evidence="5 10" id="KW-1278">Translocase</keyword>
<organism evidence="14 15">
    <name type="scientific">Anaerostipes butyraticus</name>
    <dbReference type="NCBI Taxonomy" id="645466"/>
    <lineage>
        <taxon>Bacteria</taxon>
        <taxon>Bacillati</taxon>
        <taxon>Bacillota</taxon>
        <taxon>Clostridia</taxon>
        <taxon>Lachnospirales</taxon>
        <taxon>Lachnospiraceae</taxon>
        <taxon>Anaerostipes</taxon>
    </lineage>
</organism>
<evidence type="ECO:0000256" key="5">
    <source>
        <dbReference type="ARBA" id="ARBA00022967"/>
    </source>
</evidence>
<evidence type="ECO:0000259" key="12">
    <source>
        <dbReference type="PROSITE" id="PS51379"/>
    </source>
</evidence>
<feature type="binding site" evidence="10">
    <location>
        <position position="154"/>
    </location>
    <ligand>
        <name>[4Fe-4S] cluster</name>
        <dbReference type="ChEBI" id="CHEBI:49883"/>
        <label>3</label>
    </ligand>
</feature>
<feature type="binding site" evidence="10">
    <location>
        <position position="173"/>
    </location>
    <ligand>
        <name>[4Fe-4S] cluster</name>
        <dbReference type="ChEBI" id="CHEBI:49883"/>
        <label>3</label>
    </ligand>
</feature>
<evidence type="ECO:0000256" key="10">
    <source>
        <dbReference type="HAMAP-Rule" id="MF_00463"/>
    </source>
</evidence>
<keyword evidence="10" id="KW-1003">Cell membrane</keyword>
<keyword evidence="8 10" id="KW-0411">Iron-sulfur</keyword>
<dbReference type="PANTHER" id="PTHR43560">
    <property type="entry name" value="ION-TRANSLOCATING OXIDOREDUCTASE COMPLEX SUBUNIT B"/>
    <property type="match status" value="1"/>
</dbReference>
<dbReference type="InterPro" id="IPR007202">
    <property type="entry name" value="4Fe-4S_dom"/>
</dbReference>
<dbReference type="GO" id="GO:0005886">
    <property type="term" value="C:plasma membrane"/>
    <property type="evidence" value="ECO:0007669"/>
    <property type="project" value="UniProtKB-SubCell"/>
</dbReference>
<comment type="caution">
    <text evidence="14">The sequence shown here is derived from an EMBL/GenBank/DDBJ whole genome shotgun (WGS) entry which is preliminary data.</text>
</comment>
<feature type="domain" description="4Fe-4S ferredoxin-type" evidence="12">
    <location>
        <begin position="238"/>
        <end position="267"/>
    </location>
</feature>
<dbReference type="InterPro" id="IPR017900">
    <property type="entry name" value="4Fe4S_Fe_S_CS"/>
</dbReference>
<dbReference type="GO" id="GO:0022900">
    <property type="term" value="P:electron transport chain"/>
    <property type="evidence" value="ECO:0007669"/>
    <property type="project" value="UniProtKB-UniRule"/>
</dbReference>
<keyword evidence="6 10" id="KW-0249">Electron transport</keyword>
<evidence type="ECO:0000313" key="14">
    <source>
        <dbReference type="EMBL" id="GFO83726.1"/>
    </source>
</evidence>
<dbReference type="EMBL" id="BLYI01000003">
    <property type="protein sequence ID" value="GFO83726.1"/>
    <property type="molecule type" value="Genomic_DNA"/>
</dbReference>
<reference evidence="14" key="1">
    <citation type="submission" date="2020-06" db="EMBL/GenBank/DDBJ databases">
        <title>Characterization of fructooligosaccharide metabolism and fructooligosaccharide-degrading enzymes in human commensal butyrate producers.</title>
        <authorList>
            <person name="Tanno H."/>
            <person name="Fujii T."/>
            <person name="Hirano K."/>
            <person name="Maeno S."/>
            <person name="Tonozuka T."/>
            <person name="Sakamoto M."/>
            <person name="Ohkuma M."/>
            <person name="Tochio T."/>
            <person name="Endo A."/>
        </authorList>
    </citation>
    <scope>NUCLEOTIDE SEQUENCE</scope>
    <source>
        <strain evidence="14">JCM 17466</strain>
    </source>
</reference>
<dbReference type="PROSITE" id="PS00198">
    <property type="entry name" value="4FE4S_FER_1"/>
    <property type="match status" value="1"/>
</dbReference>
<keyword evidence="3 10" id="KW-0479">Metal-binding</keyword>
<comment type="similarity">
    <text evidence="10">Belongs to the 4Fe4S bacterial-type ferredoxin family. RnfB subfamily.</text>
</comment>
<feature type="binding site" evidence="10">
    <location>
        <position position="183"/>
    </location>
    <ligand>
        <name>[4Fe-4S] cluster</name>
        <dbReference type="ChEBI" id="CHEBI:49883"/>
        <label>2</label>
    </ligand>
</feature>
<keyword evidence="1 10" id="KW-0813">Transport</keyword>
<dbReference type="AlphaFoldDB" id="A0A916Q715"/>
<feature type="domain" description="4Fe-4S ferredoxin-type" evidence="12">
    <location>
        <begin position="164"/>
        <end position="193"/>
    </location>
</feature>
<dbReference type="HAMAP" id="MF_00463">
    <property type="entry name" value="RsxB_RnfB"/>
    <property type="match status" value="1"/>
</dbReference>
<comment type="caution">
    <text evidence="10">Lacks conserved residue(s) required for the propagation of feature annotation.</text>
</comment>
<dbReference type="GO" id="GO:0051539">
    <property type="term" value="F:4 iron, 4 sulfur cluster binding"/>
    <property type="evidence" value="ECO:0007669"/>
    <property type="project" value="UniProtKB-UniRule"/>
</dbReference>
<keyword evidence="11" id="KW-1133">Transmembrane helix</keyword>
<name>A0A916Q715_9FIRM</name>
<dbReference type="Proteomes" id="UP000613208">
    <property type="component" value="Unassembled WGS sequence"/>
</dbReference>
<dbReference type="PROSITE" id="PS51379">
    <property type="entry name" value="4FE4S_FER_2"/>
    <property type="match status" value="4"/>
</dbReference>
<evidence type="ECO:0000256" key="11">
    <source>
        <dbReference type="SAM" id="Phobius"/>
    </source>
</evidence>
<gene>
    <name evidence="10 14" type="primary">rnfB</name>
    <name evidence="14" type="ORF">ANBU17_00730</name>
</gene>
<dbReference type="PROSITE" id="PS51656">
    <property type="entry name" value="4FE4S"/>
    <property type="match status" value="1"/>
</dbReference>
<dbReference type="Gene3D" id="1.10.15.40">
    <property type="entry name" value="Electron transport complex subunit B, putative Fe-S cluster"/>
    <property type="match status" value="1"/>
</dbReference>
<dbReference type="Gene3D" id="3.30.70.20">
    <property type="match status" value="2"/>
</dbReference>
<evidence type="ECO:0000256" key="6">
    <source>
        <dbReference type="ARBA" id="ARBA00022982"/>
    </source>
</evidence>
<feature type="binding site" evidence="10">
    <location>
        <position position="140"/>
    </location>
    <ligand>
        <name>[4Fe-4S] cluster</name>
        <dbReference type="ChEBI" id="CHEBI:49883"/>
        <label>2</label>
    </ligand>
</feature>
<feature type="domain" description="4Fe-4S ferredoxin-type" evidence="12">
    <location>
        <begin position="207"/>
        <end position="237"/>
    </location>
</feature>
<evidence type="ECO:0000256" key="9">
    <source>
        <dbReference type="ARBA" id="ARBA00023136"/>
    </source>
</evidence>
<dbReference type="Pfam" id="PF04060">
    <property type="entry name" value="FeS"/>
    <property type="match status" value="1"/>
</dbReference>
<accession>A0A916Q715</accession>
<keyword evidence="15" id="KW-1185">Reference proteome</keyword>
<keyword evidence="4 10" id="KW-0677">Repeat</keyword>
<evidence type="ECO:0000313" key="15">
    <source>
        <dbReference type="Proteomes" id="UP000613208"/>
    </source>
</evidence>
<feature type="domain" description="4Fe-4S" evidence="13">
    <location>
        <begin position="34"/>
        <end position="93"/>
    </location>
</feature>
<dbReference type="Pfam" id="PF12838">
    <property type="entry name" value="Fer4_7"/>
    <property type="match status" value="2"/>
</dbReference>
<evidence type="ECO:0000256" key="2">
    <source>
        <dbReference type="ARBA" id="ARBA00022485"/>
    </source>
</evidence>
<dbReference type="GO" id="GO:0009055">
    <property type="term" value="F:electron transfer activity"/>
    <property type="evidence" value="ECO:0007669"/>
    <property type="project" value="InterPro"/>
</dbReference>
<feature type="transmembrane region" description="Helical" evidence="11">
    <location>
        <begin position="6"/>
        <end position="27"/>
    </location>
</feature>
<dbReference type="EC" id="7.-.-.-" evidence="10"/>
<comment type="subunit">
    <text evidence="10">The complex is composed of six subunits: RnfA, RnfB, RnfC, RnfD, RnfE and RnfG.</text>
</comment>
<feature type="binding site" evidence="10">
    <location>
        <position position="59"/>
    </location>
    <ligand>
        <name>[4Fe-4S] cluster</name>
        <dbReference type="ChEBI" id="CHEBI:49883"/>
        <label>1</label>
    </ligand>
</feature>
<dbReference type="PANTHER" id="PTHR43560:SF1">
    <property type="entry name" value="ION-TRANSLOCATING OXIDOREDUCTASE COMPLEX SUBUNIT B"/>
    <property type="match status" value="1"/>
</dbReference>
<evidence type="ECO:0000256" key="3">
    <source>
        <dbReference type="ARBA" id="ARBA00022723"/>
    </source>
</evidence>
<keyword evidence="7 10" id="KW-0408">Iron</keyword>
<evidence type="ECO:0000256" key="7">
    <source>
        <dbReference type="ARBA" id="ARBA00023004"/>
    </source>
</evidence>
<keyword evidence="9 10" id="KW-0472">Membrane</keyword>
<dbReference type="RefSeq" id="WP_201309542.1">
    <property type="nucleotide sequence ID" value="NZ_BLYI01000003.1"/>
</dbReference>
<dbReference type="InterPro" id="IPR050395">
    <property type="entry name" value="4Fe4S_Ferredoxin_RnfB"/>
</dbReference>
<feature type="binding site" evidence="10">
    <location>
        <position position="51"/>
    </location>
    <ligand>
        <name>[4Fe-4S] cluster</name>
        <dbReference type="ChEBI" id="CHEBI:49883"/>
        <label>1</label>
    </ligand>
</feature>
<evidence type="ECO:0000259" key="13">
    <source>
        <dbReference type="PROSITE" id="PS51656"/>
    </source>
</evidence>
<comment type="subcellular location">
    <subcellularLocation>
        <location evidence="10">Cell membrane</location>
    </subcellularLocation>
</comment>
<feature type="binding site" evidence="10">
    <location>
        <position position="76"/>
    </location>
    <ligand>
        <name>[4Fe-4S] cluster</name>
        <dbReference type="ChEBI" id="CHEBI:49883"/>
        <label>1</label>
    </ligand>
</feature>
<dbReference type="InterPro" id="IPR017896">
    <property type="entry name" value="4Fe4S_Fe-S-bd"/>
</dbReference>
<keyword evidence="2 10" id="KW-0004">4Fe-4S</keyword>
<dbReference type="InterPro" id="IPR010207">
    <property type="entry name" value="Elect_transpt_cplx_RnfB/RsxB"/>
</dbReference>
<comment type="function">
    <text evidence="10">Part of a membrane-bound complex that couples electron transfer with translocation of ions across the membrane.</text>
</comment>
<feature type="binding site" evidence="10">
    <location>
        <position position="176"/>
    </location>
    <ligand>
        <name>[4Fe-4S] cluster</name>
        <dbReference type="ChEBI" id="CHEBI:49883"/>
        <label>3</label>
    </ligand>
</feature>
<proteinExistence type="inferred from homology"/>
<dbReference type="CDD" id="cd10549">
    <property type="entry name" value="MtMvhB_like"/>
    <property type="match status" value="1"/>
</dbReference>
<feature type="binding site" evidence="10">
    <location>
        <position position="144"/>
    </location>
    <ligand>
        <name>[4Fe-4S] cluster</name>
        <dbReference type="ChEBI" id="CHEBI:49883"/>
        <label>2</label>
    </ligand>
</feature>
<keyword evidence="11" id="KW-0812">Transmembrane</keyword>
<evidence type="ECO:0000256" key="8">
    <source>
        <dbReference type="ARBA" id="ARBA00023014"/>
    </source>
</evidence>
<feature type="binding site" evidence="10">
    <location>
        <position position="179"/>
    </location>
    <ligand>
        <name>[4Fe-4S] cluster</name>
        <dbReference type="ChEBI" id="CHEBI:49883"/>
        <label>3</label>
    </ligand>
</feature>
<feature type="region of interest" description="Hydrophobic" evidence="10">
    <location>
        <begin position="1"/>
        <end position="28"/>
    </location>
</feature>